<reference evidence="3" key="1">
    <citation type="submission" date="2024-07" db="EMBL/GenBank/DDBJ databases">
        <title>Two chromosome-level genome assemblies of Korean endemic species Abeliophyllum distichum and Forsythia ovata (Oleaceae).</title>
        <authorList>
            <person name="Jang H."/>
        </authorList>
    </citation>
    <scope>NUCLEOTIDE SEQUENCE [LARGE SCALE GENOMIC DNA]</scope>
</reference>
<feature type="region of interest" description="Disordered" evidence="1">
    <location>
        <begin position="72"/>
        <end position="150"/>
    </location>
</feature>
<dbReference type="AlphaFoldDB" id="A0ABD1QFX2"/>
<dbReference type="Proteomes" id="UP001604336">
    <property type="component" value="Unassembled WGS sequence"/>
</dbReference>
<feature type="compositionally biased region" description="Low complexity" evidence="1">
    <location>
        <begin position="84"/>
        <end position="104"/>
    </location>
</feature>
<organism evidence="2 3">
    <name type="scientific">Abeliophyllum distichum</name>
    <dbReference type="NCBI Taxonomy" id="126358"/>
    <lineage>
        <taxon>Eukaryota</taxon>
        <taxon>Viridiplantae</taxon>
        <taxon>Streptophyta</taxon>
        <taxon>Embryophyta</taxon>
        <taxon>Tracheophyta</taxon>
        <taxon>Spermatophyta</taxon>
        <taxon>Magnoliopsida</taxon>
        <taxon>eudicotyledons</taxon>
        <taxon>Gunneridae</taxon>
        <taxon>Pentapetalae</taxon>
        <taxon>asterids</taxon>
        <taxon>lamiids</taxon>
        <taxon>Lamiales</taxon>
        <taxon>Oleaceae</taxon>
        <taxon>Forsythieae</taxon>
        <taxon>Abeliophyllum</taxon>
    </lineage>
</organism>
<comment type="caution">
    <text evidence="2">The sequence shown here is derived from an EMBL/GenBank/DDBJ whole genome shotgun (WGS) entry which is preliminary data.</text>
</comment>
<evidence type="ECO:0000313" key="2">
    <source>
        <dbReference type="EMBL" id="KAL2474809.1"/>
    </source>
</evidence>
<evidence type="ECO:0000313" key="3">
    <source>
        <dbReference type="Proteomes" id="UP001604336"/>
    </source>
</evidence>
<accession>A0ABD1QFX2</accession>
<gene>
    <name evidence="2" type="ORF">Adt_35545</name>
</gene>
<proteinExistence type="predicted"/>
<name>A0ABD1QFX2_9LAMI</name>
<evidence type="ECO:0000256" key="1">
    <source>
        <dbReference type="SAM" id="MobiDB-lite"/>
    </source>
</evidence>
<keyword evidence="3" id="KW-1185">Reference proteome</keyword>
<dbReference type="EMBL" id="JBFOLK010000011">
    <property type="protein sequence ID" value="KAL2474809.1"/>
    <property type="molecule type" value="Genomic_DNA"/>
</dbReference>
<protein>
    <submittedName>
        <fullName evidence="2">Uncharacterized protein</fullName>
    </submittedName>
</protein>
<sequence>MSWEYVPALREEKPVQIQKFLVEGPDSSWSLQNQRLYPLWESSFWYSLRPQFTNLDISLSLNLRRKDCRSECASMTGEDDDEPLPTSTTGEGEGESSLTSTTGGAPTAEQVSCSQRKKENNLQPPPPECAPHSLRGERMEHSQPPPPLKEQWALGLAPYLPPEVSHLQLSHLLS</sequence>